<sequence length="196" mass="22460">MQSFNKYLASQPYLMDAALKWIHFNKSSMSDWSSFKIAIVQAYQSTITPFQSSTPSTTTAKTPSAASPGQVTSTFFDNDTSSKHQNQDFQIHKIKKHWSITAKYVIDDYNVLYKVVNCKFGQHINLRYLSVSLIPSVLSTYHNSTFNGAHFGIKRTFYKIRDRSSGSNMYKDIEKHILSCLNCRQNKPSRRKPDGH</sequence>
<dbReference type="Pfam" id="PF17921">
    <property type="entry name" value="Integrase_H2C2"/>
    <property type="match status" value="1"/>
</dbReference>
<proteinExistence type="predicted"/>
<feature type="domain" description="Integrase zinc-binding" evidence="2">
    <location>
        <begin position="132"/>
        <end position="189"/>
    </location>
</feature>
<dbReference type="Proteomes" id="UP000663838">
    <property type="component" value="Unassembled WGS sequence"/>
</dbReference>
<dbReference type="EMBL" id="CAJOBS010001368">
    <property type="protein sequence ID" value="CAF4722915.1"/>
    <property type="molecule type" value="Genomic_DNA"/>
</dbReference>
<dbReference type="AlphaFoldDB" id="A0A821JL93"/>
<dbReference type="Gene3D" id="1.10.340.70">
    <property type="match status" value="1"/>
</dbReference>
<feature type="region of interest" description="Disordered" evidence="1">
    <location>
        <begin position="50"/>
        <end position="69"/>
    </location>
</feature>
<evidence type="ECO:0000313" key="4">
    <source>
        <dbReference type="EMBL" id="CAF4722915.1"/>
    </source>
</evidence>
<dbReference type="Proteomes" id="UP000663865">
    <property type="component" value="Unassembled WGS sequence"/>
</dbReference>
<gene>
    <name evidence="3" type="ORF">KIK155_LOCUS18480</name>
    <name evidence="4" type="ORF">TOA249_LOCUS18392</name>
</gene>
<evidence type="ECO:0000259" key="2">
    <source>
        <dbReference type="Pfam" id="PF17921"/>
    </source>
</evidence>
<protein>
    <recommendedName>
        <fullName evidence="2">Integrase zinc-binding domain-containing protein</fullName>
    </recommendedName>
</protein>
<organism evidence="4 5">
    <name type="scientific">Rotaria socialis</name>
    <dbReference type="NCBI Taxonomy" id="392032"/>
    <lineage>
        <taxon>Eukaryota</taxon>
        <taxon>Metazoa</taxon>
        <taxon>Spiralia</taxon>
        <taxon>Gnathifera</taxon>
        <taxon>Rotifera</taxon>
        <taxon>Eurotatoria</taxon>
        <taxon>Bdelloidea</taxon>
        <taxon>Philodinida</taxon>
        <taxon>Philodinidae</taxon>
        <taxon>Rotaria</taxon>
    </lineage>
</organism>
<dbReference type="InterPro" id="IPR041588">
    <property type="entry name" value="Integrase_H2C2"/>
</dbReference>
<comment type="caution">
    <text evidence="4">The sequence shown here is derived from an EMBL/GenBank/DDBJ whole genome shotgun (WGS) entry which is preliminary data.</text>
</comment>
<evidence type="ECO:0000313" key="3">
    <source>
        <dbReference type="EMBL" id="CAF3551697.1"/>
    </source>
</evidence>
<evidence type="ECO:0000313" key="5">
    <source>
        <dbReference type="Proteomes" id="UP000663838"/>
    </source>
</evidence>
<dbReference type="EMBL" id="CAJNYV010003261">
    <property type="protein sequence ID" value="CAF3551697.1"/>
    <property type="molecule type" value="Genomic_DNA"/>
</dbReference>
<feature type="compositionally biased region" description="Low complexity" evidence="1">
    <location>
        <begin position="50"/>
        <end position="68"/>
    </location>
</feature>
<name>A0A821JL93_9BILA</name>
<reference evidence="4" key="1">
    <citation type="submission" date="2021-02" db="EMBL/GenBank/DDBJ databases">
        <authorList>
            <person name="Nowell W R."/>
        </authorList>
    </citation>
    <scope>NUCLEOTIDE SEQUENCE</scope>
</reference>
<evidence type="ECO:0000256" key="1">
    <source>
        <dbReference type="SAM" id="MobiDB-lite"/>
    </source>
</evidence>
<accession>A0A821JL93</accession>